<dbReference type="NCBIfam" id="TIGR02772">
    <property type="entry name" value="Ku_bact"/>
    <property type="match status" value="1"/>
</dbReference>
<keyword evidence="6" id="KW-1185">Reference proteome</keyword>
<dbReference type="InterPro" id="IPR006164">
    <property type="entry name" value="DNA_bd_Ku70/Ku80"/>
</dbReference>
<reference evidence="5" key="1">
    <citation type="submission" date="2023-06" db="EMBL/GenBank/DDBJ databases">
        <title>A Treasure from Seagulls: Isolation and Description of Aciduricobacillus qingdaonensis gen. nov., sp. nov., a Rare Obligately Uric Acid-utilizing Member in the Family Bacillaceae.</title>
        <authorList>
            <person name="Liu W."/>
            <person name="Wang B."/>
        </authorList>
    </citation>
    <scope>NUCLEOTIDE SEQUENCE</scope>
    <source>
        <strain evidence="5">44XB</strain>
    </source>
</reference>
<keyword evidence="2" id="KW-0234">DNA repair</keyword>
<dbReference type="CDD" id="cd00789">
    <property type="entry name" value="KU_like"/>
    <property type="match status" value="1"/>
</dbReference>
<keyword evidence="2" id="KW-0227">DNA damage</keyword>
<dbReference type="InterPro" id="IPR016194">
    <property type="entry name" value="SPOC-like_C_dom_sf"/>
</dbReference>
<organism evidence="5 6">
    <name type="scientific">Aciduricibacillus chroicocephali</name>
    <dbReference type="NCBI Taxonomy" id="3054939"/>
    <lineage>
        <taxon>Bacteria</taxon>
        <taxon>Bacillati</taxon>
        <taxon>Bacillota</taxon>
        <taxon>Bacilli</taxon>
        <taxon>Bacillales</taxon>
        <taxon>Bacillaceae</taxon>
        <taxon>Aciduricibacillus</taxon>
    </lineage>
</organism>
<comment type="similarity">
    <text evidence="2">Belongs to the prokaryotic Ku family.</text>
</comment>
<evidence type="ECO:0000256" key="1">
    <source>
        <dbReference type="ARBA" id="ARBA00023125"/>
    </source>
</evidence>
<evidence type="ECO:0000256" key="3">
    <source>
        <dbReference type="SAM" id="MobiDB-lite"/>
    </source>
</evidence>
<feature type="domain" description="Ku" evidence="4">
    <location>
        <begin position="52"/>
        <end position="181"/>
    </location>
</feature>
<dbReference type="SMART" id="SM00559">
    <property type="entry name" value="Ku78"/>
    <property type="match status" value="1"/>
</dbReference>
<evidence type="ECO:0000313" key="6">
    <source>
        <dbReference type="Proteomes" id="UP001180087"/>
    </source>
</evidence>
<name>A0ABY9KUR0_9BACI</name>
<feature type="region of interest" description="Disordered" evidence="3">
    <location>
        <begin position="251"/>
        <end position="281"/>
    </location>
</feature>
<evidence type="ECO:0000259" key="4">
    <source>
        <dbReference type="SMART" id="SM00559"/>
    </source>
</evidence>
<dbReference type="Proteomes" id="UP001180087">
    <property type="component" value="Chromosome"/>
</dbReference>
<dbReference type="SUPFAM" id="SSF100939">
    <property type="entry name" value="SPOC domain-like"/>
    <property type="match status" value="1"/>
</dbReference>
<accession>A0ABY9KUR0</accession>
<comment type="function">
    <text evidence="2">With LigD forms a non-homologous end joining (NHEJ) DNA repair enzyme, which repairs dsDNA breaks with reduced fidelity. Binds linear dsDNA with 5'- and 3'- overhangs but not closed circular dsDNA nor ssDNA. Recruits and stimulates the ligase activity of LigD.</text>
</comment>
<keyword evidence="2" id="KW-0233">DNA recombination</keyword>
<protein>
    <recommendedName>
        <fullName evidence="2">Non-homologous end joining protein Ku</fullName>
    </recommendedName>
</protein>
<keyword evidence="1 2" id="KW-0238">DNA-binding</keyword>
<dbReference type="Gene3D" id="2.40.290.10">
    <property type="match status" value="1"/>
</dbReference>
<evidence type="ECO:0000313" key="5">
    <source>
        <dbReference type="EMBL" id="WLV24570.1"/>
    </source>
</evidence>
<dbReference type="PANTHER" id="PTHR41251">
    <property type="entry name" value="NON-HOMOLOGOUS END JOINING PROTEIN KU"/>
    <property type="match status" value="1"/>
</dbReference>
<dbReference type="EMBL" id="CP129113">
    <property type="protein sequence ID" value="WLV24570.1"/>
    <property type="molecule type" value="Genomic_DNA"/>
</dbReference>
<gene>
    <name evidence="2" type="primary">ku</name>
    <name evidence="5" type="ORF">QR721_13145</name>
</gene>
<dbReference type="PIRSF" id="PIRSF006493">
    <property type="entry name" value="Prok_Ku"/>
    <property type="match status" value="1"/>
</dbReference>
<evidence type="ECO:0000256" key="2">
    <source>
        <dbReference type="HAMAP-Rule" id="MF_01875"/>
    </source>
</evidence>
<feature type="compositionally biased region" description="Basic residues" evidence="3">
    <location>
        <begin position="260"/>
        <end position="281"/>
    </location>
</feature>
<dbReference type="HAMAP" id="MF_01875">
    <property type="entry name" value="Prokaryotic_Ku"/>
    <property type="match status" value="1"/>
</dbReference>
<dbReference type="InterPro" id="IPR009187">
    <property type="entry name" value="Prok_Ku"/>
</dbReference>
<dbReference type="PANTHER" id="PTHR41251:SF1">
    <property type="entry name" value="NON-HOMOLOGOUS END JOINING PROTEIN KU"/>
    <property type="match status" value="1"/>
</dbReference>
<dbReference type="Pfam" id="PF02735">
    <property type="entry name" value="Ku"/>
    <property type="match status" value="1"/>
</dbReference>
<comment type="subunit">
    <text evidence="2">Homodimer. Interacts with LigD.</text>
</comment>
<sequence>MHTMWKGTISFGLVNIPVNLHAATENHDIKLRQLHKECETPIKYEKHCPHCEKDVENEEIIKAYEYTKNKFVPITEDELEALRKEKTEKAVEIVDFVKLDQIDPIYFEKSYYLSPNSGGAKAYGLLRTALQESGKIGVAKLMIRSLEQLAVIRVYENTLLVETIHYPDEVRPVADVPNIPDASAVTGKELETAKLLIEQLTTEFDPSKYEDDYRVALMDLIEQKQNKAPTGTKKKAEKAPAQVANLMEALEASIEQAKKDKPKPRQPKRKTASAKTKKTGT</sequence>
<dbReference type="RefSeq" id="WP_348027733.1">
    <property type="nucleotide sequence ID" value="NZ_CP129113.1"/>
</dbReference>
<proteinExistence type="inferred from homology"/>